<feature type="region of interest" description="Disordered" evidence="1">
    <location>
        <begin position="20"/>
        <end position="52"/>
    </location>
</feature>
<name>A0A0G4IDX3_9ALVE</name>
<dbReference type="VEuPathDB" id="CryptoDB:Cvel_13501"/>
<gene>
    <name evidence="2" type="ORF">Cvel_13501</name>
</gene>
<reference evidence="2" key="1">
    <citation type="submission" date="2014-11" db="EMBL/GenBank/DDBJ databases">
        <authorList>
            <person name="Otto D Thomas"/>
            <person name="Naeem Raeece"/>
        </authorList>
    </citation>
    <scope>NUCLEOTIDE SEQUENCE</scope>
</reference>
<accession>A0A0G4IDX3</accession>
<protein>
    <submittedName>
        <fullName evidence="2">Uncharacterized protein</fullName>
    </submittedName>
</protein>
<sequence length="791" mass="84870">MVDHAPPIVGVEEHIEVSLPDVSDASGQAGQGDPPPPVPPVSDPPHLVAEAFSGDSPPAPLPALLYPLLGSADEAPGRLLPHRNSWSRFSWICSSTGDFCPSCLRLLPFCRPIHDSCTAVRTPLLASLAERSVSLSSCAACAAVATLAAFPRSFSWSLCSSCDPPADQIYDPLWLFDTLDSLYLSPYESRVWKRWRAIKVLCPLASESIDTYFARAAKVFCRLRRLVPAMVFGSEPFVPFEYNILLESLPTQSERGAHRYVLAHLWDYTPMGLRDYLRRYEQQLGTPTPSATICFSSAPPSRSSSTPKPNHPKYIYCGVAHPWRKHVKYIACGVSPHADRSTCPAIAHVCGCGKQGHLDAMCPSKLRASKKATNVHCATVSFASTAVTSPDLVHGPHFGKDDGATVEAVSKLYLEKVSASITYTVKALDTPVLVRTAGHNNSSEASGAVVYAIYSITLDDVIFGDRLESITFLILPQSSIPFLFSKALAQRLSVKMDYKDNIMVIPSPSGPDVTLTWIDLREYYGLPLVQDNDSPPSLVGLDESDDECPPLKDNPNESEDKIDNSAPFRPLPFTMCTTTSPTTTLALHSPPEGIVGVGVSVSTGEAPEGVRVCVSRGETPEGVCMSVSPEEASVPSGEGVEGLKEPARPGWRDSTLLPSSADAALTLLQEQEAAAFVPLFGPNPMIASPLNTVMVPVPPIPAPLPPADLPAVHVTDPPLSSPPTEQPIPESTPPATPLLAFPFPIMPAPLQPGTMVIGRSPEHSLLWVGEIFGILPSDGAAEGDVRYEVHA</sequence>
<dbReference type="AlphaFoldDB" id="A0A0G4IDX3"/>
<feature type="region of interest" description="Disordered" evidence="1">
    <location>
        <begin position="624"/>
        <end position="654"/>
    </location>
</feature>
<dbReference type="EMBL" id="CDMZ01005870">
    <property type="protein sequence ID" value="CEM55383.1"/>
    <property type="molecule type" value="Genomic_DNA"/>
</dbReference>
<dbReference type="PhylomeDB" id="A0A0G4IDX3"/>
<evidence type="ECO:0000256" key="1">
    <source>
        <dbReference type="SAM" id="MobiDB-lite"/>
    </source>
</evidence>
<evidence type="ECO:0000313" key="2">
    <source>
        <dbReference type="EMBL" id="CEM55383.1"/>
    </source>
</evidence>
<feature type="region of interest" description="Disordered" evidence="1">
    <location>
        <begin position="534"/>
        <end position="573"/>
    </location>
</feature>
<feature type="compositionally biased region" description="Pro residues" evidence="1">
    <location>
        <begin position="33"/>
        <end position="43"/>
    </location>
</feature>
<feature type="compositionally biased region" description="Basic and acidic residues" evidence="1">
    <location>
        <begin position="554"/>
        <end position="563"/>
    </location>
</feature>
<organism evidence="2">
    <name type="scientific">Chromera velia CCMP2878</name>
    <dbReference type="NCBI Taxonomy" id="1169474"/>
    <lineage>
        <taxon>Eukaryota</taxon>
        <taxon>Sar</taxon>
        <taxon>Alveolata</taxon>
        <taxon>Colpodellida</taxon>
        <taxon>Chromeraceae</taxon>
        <taxon>Chromera</taxon>
    </lineage>
</organism>
<feature type="compositionally biased region" description="Basic and acidic residues" evidence="1">
    <location>
        <begin position="641"/>
        <end position="651"/>
    </location>
</feature>
<proteinExistence type="predicted"/>